<evidence type="ECO:0000256" key="6">
    <source>
        <dbReference type="ARBA" id="ARBA00022837"/>
    </source>
</evidence>
<reference evidence="10 11" key="1">
    <citation type="submission" date="2021-05" db="EMBL/GenBank/DDBJ databases">
        <title>Genome Assembly of Synthetic Allotetraploid Brassica napus Reveals Homoeologous Exchanges between Subgenomes.</title>
        <authorList>
            <person name="Davis J.T."/>
        </authorList>
    </citation>
    <scope>NUCLEOTIDE SEQUENCE [LARGE SCALE GENOMIC DNA]</scope>
    <source>
        <strain evidence="11">cv. Da-Ae</strain>
        <tissue evidence="10">Seedling</tissue>
    </source>
</reference>
<dbReference type="InterPro" id="IPR013112">
    <property type="entry name" value="FAD-bd_8"/>
</dbReference>
<keyword evidence="6" id="KW-0106">Calcium</keyword>
<dbReference type="Pfam" id="PF08414">
    <property type="entry name" value="NADPH_Ox"/>
    <property type="match status" value="1"/>
</dbReference>
<keyword evidence="2" id="KW-0575">Peroxidase</keyword>
<dbReference type="InterPro" id="IPR000778">
    <property type="entry name" value="Cyt_b245_heavy_chain"/>
</dbReference>
<dbReference type="InterPro" id="IPR013121">
    <property type="entry name" value="Fe_red_NAD-bd_6"/>
</dbReference>
<dbReference type="SUPFAM" id="SSF47473">
    <property type="entry name" value="EF-hand"/>
    <property type="match status" value="1"/>
</dbReference>
<dbReference type="InterPro" id="IPR011992">
    <property type="entry name" value="EF-hand-dom_pair"/>
</dbReference>
<dbReference type="InterPro" id="IPR050369">
    <property type="entry name" value="RBOH/FRE"/>
</dbReference>
<dbReference type="PROSITE" id="PS51384">
    <property type="entry name" value="FAD_FR"/>
    <property type="match status" value="1"/>
</dbReference>
<dbReference type="InterPro" id="IPR039261">
    <property type="entry name" value="FNR_nucleotide-bd"/>
</dbReference>
<feature type="non-terminal residue" evidence="10">
    <location>
        <position position="1"/>
    </location>
</feature>
<keyword evidence="8" id="KW-0560">Oxidoreductase</keyword>
<evidence type="ECO:0000256" key="8">
    <source>
        <dbReference type="ARBA" id="ARBA00023002"/>
    </source>
</evidence>
<sequence>QIIDLRRKKEIIPSNHHFCFLRIYGERESFDVTDYEWDTEKSSDLGSVSGSSPLTSNLGKRLKAKRISLMKKRSSNRLTSVSGEREPAARLDRQDSTALTALRFISKADGAAGWTAVENRFVEITATSGGLLPRSKFGECIGMDSIDFALELFDALARRRLMTLDTIDGDQLREFWEQISAQSFDSRLQTFFDMLRLLIFIHFELLIDSDANGRLTEDQVRQIINLSSSTNNLPNIQKRTDEYAAMIMEELDQDNIGYIMIESLETLLSYAETQHIRRDSEGSKKLSHMLSLKLNTTRDPKPLKGWYSGLRHFVSDSLQMTSMYLAVPVAFPACEILIRPFRSSVSTVTIRKVAIYPGNVLTLHLSRPKNFKYESGQYMFVTCPTISTFEWHPFSITSAPQDEDLSIHIKVAGDWTNALKEVFSKAYFTYKSFEMYMIKRQISLSSMLGICIREMNPYSFPKIMIDGPYDAPAQNYKKYNVILLVGLGIGTAPMMSIIKDIINNVEAKEHSQINQMEEGTQRHQQGEKESMKTRKAYFYWVTKDQGSYSWFQNIMNEVTERDTNGVVEVNNYCTSIYEEGDVRSVFIRMLQSLNHSKNGVDIVSGTRVMTHFAKPNWKNVYKQIAMDHYGSHVGVFYCGEVSLAEELRQLALEFTHKTETRFSFHKENFYPPC</sequence>
<evidence type="ECO:0000256" key="2">
    <source>
        <dbReference type="ARBA" id="ARBA00022559"/>
    </source>
</evidence>
<gene>
    <name evidence="10" type="ORF">HID58_018149</name>
</gene>
<feature type="domain" description="FAD-binding FR-type" evidence="9">
    <location>
        <begin position="340"/>
        <end position="475"/>
    </location>
</feature>
<dbReference type="InterPro" id="IPR017927">
    <property type="entry name" value="FAD-bd_FR_type"/>
</dbReference>
<evidence type="ECO:0000256" key="1">
    <source>
        <dbReference type="ARBA" id="ARBA00007975"/>
    </source>
</evidence>
<evidence type="ECO:0000256" key="3">
    <source>
        <dbReference type="ARBA" id="ARBA00022630"/>
    </source>
</evidence>
<dbReference type="InterPro" id="IPR013623">
    <property type="entry name" value="NADPH_Ox"/>
</dbReference>
<evidence type="ECO:0000256" key="4">
    <source>
        <dbReference type="ARBA" id="ARBA00022723"/>
    </source>
</evidence>
<dbReference type="PANTHER" id="PTHR11972">
    <property type="entry name" value="NADPH OXIDASE"/>
    <property type="match status" value="1"/>
</dbReference>
<evidence type="ECO:0000256" key="7">
    <source>
        <dbReference type="ARBA" id="ARBA00022857"/>
    </source>
</evidence>
<proteinExistence type="inferred from homology"/>
<dbReference type="EMBL" id="JAGKQM010000005">
    <property type="protein sequence ID" value="KAH0925893.1"/>
    <property type="molecule type" value="Genomic_DNA"/>
</dbReference>
<protein>
    <recommendedName>
        <fullName evidence="9">FAD-binding FR-type domain-containing protein</fullName>
    </recommendedName>
</protein>
<evidence type="ECO:0000313" key="11">
    <source>
        <dbReference type="Proteomes" id="UP000824890"/>
    </source>
</evidence>
<comment type="caution">
    <text evidence="10">The sequence shown here is derived from an EMBL/GenBank/DDBJ whole genome shotgun (WGS) entry which is preliminary data.</text>
</comment>
<dbReference type="Proteomes" id="UP000824890">
    <property type="component" value="Unassembled WGS sequence"/>
</dbReference>
<accession>A0ABQ8D9L1</accession>
<dbReference type="PRINTS" id="PR00466">
    <property type="entry name" value="GP91PHOX"/>
</dbReference>
<keyword evidence="5" id="KW-0274">FAD</keyword>
<evidence type="ECO:0000256" key="5">
    <source>
        <dbReference type="ARBA" id="ARBA00022827"/>
    </source>
</evidence>
<name>A0ABQ8D9L1_BRANA</name>
<dbReference type="SUPFAM" id="SSF52343">
    <property type="entry name" value="Ferredoxin reductase-like, C-terminal NADP-linked domain"/>
    <property type="match status" value="1"/>
</dbReference>
<dbReference type="Pfam" id="PF08030">
    <property type="entry name" value="NAD_binding_6"/>
    <property type="match status" value="1"/>
</dbReference>
<keyword evidence="3" id="KW-0285">Flavoprotein</keyword>
<dbReference type="SUPFAM" id="SSF63380">
    <property type="entry name" value="Riboflavin synthase domain-like"/>
    <property type="match status" value="1"/>
</dbReference>
<dbReference type="Gene3D" id="2.40.30.10">
    <property type="entry name" value="Translation factors"/>
    <property type="match status" value="1"/>
</dbReference>
<dbReference type="Gene3D" id="1.10.238.10">
    <property type="entry name" value="EF-hand"/>
    <property type="match status" value="1"/>
</dbReference>
<dbReference type="CDD" id="cd06186">
    <property type="entry name" value="NOX_Duox_like_FAD_NADP"/>
    <property type="match status" value="1"/>
</dbReference>
<comment type="similarity">
    <text evidence="1">Belongs to the RBOH (TC 5.B.1.3) family.</text>
</comment>
<evidence type="ECO:0000259" key="9">
    <source>
        <dbReference type="PROSITE" id="PS51384"/>
    </source>
</evidence>
<keyword evidence="11" id="KW-1185">Reference proteome</keyword>
<keyword evidence="7" id="KW-0521">NADP</keyword>
<dbReference type="InterPro" id="IPR017938">
    <property type="entry name" value="Riboflavin_synthase-like_b-brl"/>
</dbReference>
<dbReference type="Pfam" id="PF08022">
    <property type="entry name" value="FAD_binding_8"/>
    <property type="match status" value="1"/>
</dbReference>
<dbReference type="Gene3D" id="3.40.50.80">
    <property type="entry name" value="Nucleotide-binding domain of ferredoxin-NADP reductase (FNR) module"/>
    <property type="match status" value="1"/>
</dbReference>
<keyword evidence="4" id="KW-0479">Metal-binding</keyword>
<organism evidence="10 11">
    <name type="scientific">Brassica napus</name>
    <name type="common">Rape</name>
    <dbReference type="NCBI Taxonomy" id="3708"/>
    <lineage>
        <taxon>Eukaryota</taxon>
        <taxon>Viridiplantae</taxon>
        <taxon>Streptophyta</taxon>
        <taxon>Embryophyta</taxon>
        <taxon>Tracheophyta</taxon>
        <taxon>Spermatophyta</taxon>
        <taxon>Magnoliopsida</taxon>
        <taxon>eudicotyledons</taxon>
        <taxon>Gunneridae</taxon>
        <taxon>Pentapetalae</taxon>
        <taxon>rosids</taxon>
        <taxon>malvids</taxon>
        <taxon>Brassicales</taxon>
        <taxon>Brassicaceae</taxon>
        <taxon>Brassiceae</taxon>
        <taxon>Brassica</taxon>
    </lineage>
</organism>
<evidence type="ECO:0000313" key="10">
    <source>
        <dbReference type="EMBL" id="KAH0925893.1"/>
    </source>
</evidence>
<dbReference type="PANTHER" id="PTHR11972:SF159">
    <property type="entry name" value="FAD-BINDING FR-TYPE DOMAIN-CONTAINING PROTEIN"/>
    <property type="match status" value="1"/>
</dbReference>